<gene>
    <name evidence="1" type="ORF">SCF082_LOCUS11624</name>
</gene>
<feature type="non-terminal residue" evidence="1">
    <location>
        <position position="1"/>
    </location>
</feature>
<protein>
    <submittedName>
        <fullName evidence="1">GHMP_kinases_N domain-containing protein</fullName>
    </submittedName>
</protein>
<comment type="caution">
    <text evidence="1">The sequence shown here is derived from an EMBL/GenBank/DDBJ whole genome shotgun (WGS) entry which is preliminary data.</text>
</comment>
<organism evidence="1 2">
    <name type="scientific">Durusdinium trenchii</name>
    <dbReference type="NCBI Taxonomy" id="1381693"/>
    <lineage>
        <taxon>Eukaryota</taxon>
        <taxon>Sar</taxon>
        <taxon>Alveolata</taxon>
        <taxon>Dinophyceae</taxon>
        <taxon>Suessiales</taxon>
        <taxon>Symbiodiniaceae</taxon>
        <taxon>Durusdinium</taxon>
    </lineage>
</organism>
<reference evidence="1 2" key="1">
    <citation type="submission" date="2024-02" db="EMBL/GenBank/DDBJ databases">
        <authorList>
            <person name="Chen Y."/>
            <person name="Shah S."/>
            <person name="Dougan E. K."/>
            <person name="Thang M."/>
            <person name="Chan C."/>
        </authorList>
    </citation>
    <scope>NUCLEOTIDE SEQUENCE [LARGE SCALE GENOMIC DNA]</scope>
</reference>
<evidence type="ECO:0000313" key="1">
    <source>
        <dbReference type="EMBL" id="CAK9012709.1"/>
    </source>
</evidence>
<feature type="non-terminal residue" evidence="1">
    <location>
        <position position="284"/>
    </location>
</feature>
<dbReference type="Proteomes" id="UP001642464">
    <property type="component" value="Unassembled WGS sequence"/>
</dbReference>
<name>A0ABP0JEA7_9DINO</name>
<sequence>VIINPPQDLDPGYSYNVSIQSDVIANLESFGASSNGHFAYTFSIAPEVPDRRAPELLAVEVVCEEVNGSTFNALDHFGCGVWNFANHISGEPPTWGYQGRDVPVALPISNVARFRFIFGEPVQLEGGAIFLWTSETGSPKQEVPAFVGVDAEDSVVTTVPDLLPGYLYTLELGKGIKDLATWPEPNPFEGVALNFYTHLGSPEVRLASNEGLKEADATSVIKLCFEGPARLADPSSDLEVEIVQVNPPSDYPDSQRLRVSDPGTVVFLRNEVLFLPRPLLAGTS</sequence>
<accession>A0ABP0JEA7</accession>
<keyword evidence="2" id="KW-1185">Reference proteome</keyword>
<dbReference type="EMBL" id="CAXAMM010006903">
    <property type="protein sequence ID" value="CAK9012709.1"/>
    <property type="molecule type" value="Genomic_DNA"/>
</dbReference>
<evidence type="ECO:0000313" key="2">
    <source>
        <dbReference type="Proteomes" id="UP001642464"/>
    </source>
</evidence>
<proteinExistence type="predicted"/>